<evidence type="ECO:0000259" key="9">
    <source>
        <dbReference type="Pfam" id="PF16916"/>
    </source>
</evidence>
<evidence type="ECO:0000256" key="7">
    <source>
        <dbReference type="SAM" id="Phobius"/>
    </source>
</evidence>
<evidence type="ECO:0000313" key="11">
    <source>
        <dbReference type="Proteomes" id="UP000003494"/>
    </source>
</evidence>
<dbReference type="Gene3D" id="1.20.1510.10">
    <property type="entry name" value="Cation efflux protein transmembrane domain"/>
    <property type="match status" value="1"/>
</dbReference>
<dbReference type="PANTHER" id="PTHR43840:SF15">
    <property type="entry name" value="MITOCHONDRIAL METAL TRANSPORTER 1-RELATED"/>
    <property type="match status" value="1"/>
</dbReference>
<keyword evidence="11" id="KW-1185">Reference proteome</keyword>
<evidence type="ECO:0000256" key="6">
    <source>
        <dbReference type="ARBA" id="ARBA00023136"/>
    </source>
</evidence>
<organism evidence="10 11">
    <name type="scientific">Shuttleworthella satelles DSM 14600</name>
    <dbReference type="NCBI Taxonomy" id="626523"/>
    <lineage>
        <taxon>Bacteria</taxon>
        <taxon>Bacillati</taxon>
        <taxon>Bacillota</taxon>
        <taxon>Clostridia</taxon>
        <taxon>Lachnospirales</taxon>
        <taxon>Lachnospiraceae</taxon>
        <taxon>Shuttleworthella</taxon>
    </lineage>
</organism>
<keyword evidence="4 7" id="KW-0812">Transmembrane</keyword>
<dbReference type="GO" id="GO:0016020">
    <property type="term" value="C:membrane"/>
    <property type="evidence" value="ECO:0007669"/>
    <property type="project" value="UniProtKB-SubCell"/>
</dbReference>
<protein>
    <submittedName>
        <fullName evidence="10">Cation diffusion facilitator family transporter</fullName>
    </submittedName>
</protein>
<evidence type="ECO:0000259" key="8">
    <source>
        <dbReference type="Pfam" id="PF01545"/>
    </source>
</evidence>
<feature type="transmembrane region" description="Helical" evidence="7">
    <location>
        <begin position="24"/>
        <end position="42"/>
    </location>
</feature>
<evidence type="ECO:0000256" key="5">
    <source>
        <dbReference type="ARBA" id="ARBA00022989"/>
    </source>
</evidence>
<dbReference type="InterPro" id="IPR058533">
    <property type="entry name" value="Cation_efflux_TM"/>
</dbReference>
<dbReference type="NCBIfam" id="TIGR01297">
    <property type="entry name" value="CDF"/>
    <property type="match status" value="1"/>
</dbReference>
<dbReference type="HOGENOM" id="CLU_013430_3_4_9"/>
<feature type="domain" description="Cation efflux protein transmembrane" evidence="8">
    <location>
        <begin position="32"/>
        <end position="224"/>
    </location>
</feature>
<evidence type="ECO:0000313" key="10">
    <source>
        <dbReference type="EMBL" id="EEP29319.1"/>
    </source>
</evidence>
<dbReference type="InterPro" id="IPR002524">
    <property type="entry name" value="Cation_efflux"/>
</dbReference>
<keyword evidence="5 7" id="KW-1133">Transmembrane helix</keyword>
<dbReference type="SUPFAM" id="SSF161111">
    <property type="entry name" value="Cation efflux protein transmembrane domain-like"/>
    <property type="match status" value="1"/>
</dbReference>
<comment type="subcellular location">
    <subcellularLocation>
        <location evidence="1">Membrane</location>
        <topology evidence="1">Multi-pass membrane protein</topology>
    </subcellularLocation>
</comment>
<evidence type="ECO:0000256" key="3">
    <source>
        <dbReference type="ARBA" id="ARBA00022448"/>
    </source>
</evidence>
<dbReference type="STRING" id="626523.GCWU000342_00675"/>
<comment type="similarity">
    <text evidence="2">Belongs to the cation diffusion facilitator (CDF) transporter (TC 2.A.4) family.</text>
</comment>
<feature type="transmembrane region" description="Helical" evidence="7">
    <location>
        <begin position="97"/>
        <end position="116"/>
    </location>
</feature>
<dbReference type="PANTHER" id="PTHR43840">
    <property type="entry name" value="MITOCHONDRIAL METAL TRANSPORTER 1-RELATED"/>
    <property type="match status" value="1"/>
</dbReference>
<dbReference type="InterPro" id="IPR027470">
    <property type="entry name" value="Cation_efflux_CTD"/>
</dbReference>
<feature type="transmembrane region" description="Helical" evidence="7">
    <location>
        <begin position="162"/>
        <end position="187"/>
    </location>
</feature>
<keyword evidence="3" id="KW-0813">Transport</keyword>
<dbReference type="GO" id="GO:0008324">
    <property type="term" value="F:monoatomic cation transmembrane transporter activity"/>
    <property type="evidence" value="ECO:0007669"/>
    <property type="project" value="InterPro"/>
</dbReference>
<comment type="caution">
    <text evidence="10">The sequence shown here is derived from an EMBL/GenBank/DDBJ whole genome shotgun (WGS) entry which is preliminary data.</text>
</comment>
<dbReference type="InterPro" id="IPR027469">
    <property type="entry name" value="Cation_efflux_TMD_sf"/>
</dbReference>
<dbReference type="Pfam" id="PF16916">
    <property type="entry name" value="ZT_dimer"/>
    <property type="match status" value="1"/>
</dbReference>
<dbReference type="RefSeq" id="WP_006905707.1">
    <property type="nucleotide sequence ID" value="NZ_GG665866.1"/>
</dbReference>
<sequence length="396" mass="43507">MISLLSHFFLKNESAMTEIQRHKAWGMISGLAGILLNLLLALTKFLAGLATGSIAVTADALNNLSDAASSIVTLIGFRLSSQEADPEHPFGHGRIEYLAGFIVSLLILLMAVELFRDSVLGLFESKPVHLTILTAAILLLSIAVKLYMFAYNRRIGRLTGSATILAAATDSLSDVLATGVVLVSLFLTRLTGLNRIDAIAGIIVASFICKAGIDSIRDTSSPLLGQAPDPNMVRRIEEIVCSYPSILGVHDLIIHNYGPGRIYVSLHAEAPANSRLLDIHDELDEAEDAIRREFGCEITIHVDPIILDDPEVLEKTGQMLGILEKIDSRLSMHDFRIVHKKSKTKLVFDLLVPYGFHLSDEQILTQIRERVHRQMGADLVCSIHIDRDFSADRQTQ</sequence>
<dbReference type="EMBL" id="ACIP02000001">
    <property type="protein sequence ID" value="EEP29319.1"/>
    <property type="molecule type" value="Genomic_DNA"/>
</dbReference>
<dbReference type="Proteomes" id="UP000003494">
    <property type="component" value="Unassembled WGS sequence"/>
</dbReference>
<dbReference type="SUPFAM" id="SSF160240">
    <property type="entry name" value="Cation efflux protein cytoplasmic domain-like"/>
    <property type="match status" value="1"/>
</dbReference>
<evidence type="ECO:0000256" key="4">
    <source>
        <dbReference type="ARBA" id="ARBA00022692"/>
    </source>
</evidence>
<dbReference type="AlphaFoldDB" id="C4G9M2"/>
<feature type="domain" description="Cation efflux protein cytoplasmic" evidence="9">
    <location>
        <begin position="228"/>
        <end position="304"/>
    </location>
</feature>
<dbReference type="eggNOG" id="COG0053">
    <property type="taxonomic scope" value="Bacteria"/>
</dbReference>
<dbReference type="InterPro" id="IPR050291">
    <property type="entry name" value="CDF_Transporter"/>
</dbReference>
<gene>
    <name evidence="10" type="ORF">GCWU000342_00675</name>
</gene>
<evidence type="ECO:0000256" key="2">
    <source>
        <dbReference type="ARBA" id="ARBA00008114"/>
    </source>
</evidence>
<accession>C4G9M2</accession>
<name>C4G9M2_9FIRM</name>
<keyword evidence="6 7" id="KW-0472">Membrane</keyword>
<reference evidence="10" key="1">
    <citation type="submission" date="2009-04" db="EMBL/GenBank/DDBJ databases">
        <authorList>
            <person name="Weinstock G."/>
            <person name="Sodergren E."/>
            <person name="Clifton S."/>
            <person name="Fulton L."/>
            <person name="Fulton B."/>
            <person name="Courtney L."/>
            <person name="Fronick C."/>
            <person name="Harrison M."/>
            <person name="Strong C."/>
            <person name="Farmer C."/>
            <person name="Delahaunty K."/>
            <person name="Markovic C."/>
            <person name="Hall O."/>
            <person name="Minx P."/>
            <person name="Tomlinson C."/>
            <person name="Mitreva M."/>
            <person name="Nelson J."/>
            <person name="Hou S."/>
            <person name="Wollam A."/>
            <person name="Pepin K.H."/>
            <person name="Johnson M."/>
            <person name="Bhonagiri V."/>
            <person name="Nash W.E."/>
            <person name="Warren W."/>
            <person name="Chinwalla A."/>
            <person name="Mardis E.R."/>
            <person name="Wilson R.K."/>
        </authorList>
    </citation>
    <scope>NUCLEOTIDE SEQUENCE [LARGE SCALE GENOMIC DNA]</scope>
    <source>
        <strain evidence="10">DSM 14600</strain>
    </source>
</reference>
<dbReference type="Gene3D" id="3.30.70.1350">
    <property type="entry name" value="Cation efflux protein, cytoplasmic domain"/>
    <property type="match status" value="1"/>
</dbReference>
<proteinExistence type="inferred from homology"/>
<feature type="transmembrane region" description="Helical" evidence="7">
    <location>
        <begin position="128"/>
        <end position="150"/>
    </location>
</feature>
<evidence type="ECO:0000256" key="1">
    <source>
        <dbReference type="ARBA" id="ARBA00004141"/>
    </source>
</evidence>
<dbReference type="FunFam" id="1.20.1510.10:FF:000006">
    <property type="entry name" value="Divalent cation efflux transporter"/>
    <property type="match status" value="1"/>
</dbReference>
<dbReference type="Pfam" id="PF01545">
    <property type="entry name" value="Cation_efflux"/>
    <property type="match status" value="1"/>
</dbReference>
<dbReference type="InterPro" id="IPR036837">
    <property type="entry name" value="Cation_efflux_CTD_sf"/>
</dbReference>